<gene>
    <name evidence="1" type="ORF">QAD02_010823</name>
</gene>
<dbReference type="Proteomes" id="UP001239111">
    <property type="component" value="Chromosome 2"/>
</dbReference>
<evidence type="ECO:0000313" key="2">
    <source>
        <dbReference type="Proteomes" id="UP001239111"/>
    </source>
</evidence>
<name>A0ACC2NV76_9HYME</name>
<proteinExistence type="predicted"/>
<dbReference type="EMBL" id="CM056742">
    <property type="protein sequence ID" value="KAJ8675037.1"/>
    <property type="molecule type" value="Genomic_DNA"/>
</dbReference>
<reference evidence="1" key="1">
    <citation type="submission" date="2023-04" db="EMBL/GenBank/DDBJ databases">
        <title>A chromosome-level genome assembly of the parasitoid wasp Eretmocerus hayati.</title>
        <authorList>
            <person name="Zhong Y."/>
            <person name="Liu S."/>
            <person name="Liu Y."/>
        </authorList>
    </citation>
    <scope>NUCLEOTIDE SEQUENCE</scope>
    <source>
        <strain evidence="1">ZJU_SS_LIU_2023</strain>
    </source>
</reference>
<accession>A0ACC2NV76</accession>
<protein>
    <submittedName>
        <fullName evidence="1">Uncharacterized protein</fullName>
    </submittedName>
</protein>
<organism evidence="1 2">
    <name type="scientific">Eretmocerus hayati</name>
    <dbReference type="NCBI Taxonomy" id="131215"/>
    <lineage>
        <taxon>Eukaryota</taxon>
        <taxon>Metazoa</taxon>
        <taxon>Ecdysozoa</taxon>
        <taxon>Arthropoda</taxon>
        <taxon>Hexapoda</taxon>
        <taxon>Insecta</taxon>
        <taxon>Pterygota</taxon>
        <taxon>Neoptera</taxon>
        <taxon>Endopterygota</taxon>
        <taxon>Hymenoptera</taxon>
        <taxon>Apocrita</taxon>
        <taxon>Proctotrupomorpha</taxon>
        <taxon>Chalcidoidea</taxon>
        <taxon>Aphelinidae</taxon>
        <taxon>Aphelininae</taxon>
        <taxon>Eretmocerus</taxon>
    </lineage>
</organism>
<sequence length="632" mass="72318">MLMLHSATRRHFSCSKSAYNHIRLLATQAEPKSEIIVDVKENLPAPKPKKPQRKPFAKNLFLGIMDHEFLTYPEPQHWDRYNEFEPYLQSIQNYMSTVNPKEFEDSGTIPSHVIQRLRELRVFGARIHEDYRGMNLLNSEFLRVLETVGTIPSLGLFLLKQAVPPINIFNKYATVEQKLRYLPKMATGQSLATVAVTEANSGPVVKSLETVAVQTQDDKHWLLEGEKTFVSNANLSNVFIVFAHGMQSGALEKRPETISAYIVDADVEGVTIAKDSIATLGLKGFNTGRLIMKNAKIPVENMIGEIGTGCDILTDQFTQTRHYIACLTIPVLKNLLNAMTKDLIHKKHIDKMYYEIPAIQKIIAEIKMVIFSIESSLYMATAASDIYQDQDLLLEYALVEQFAVQESLRVLLDALSGVGPRACTLVEPYEQYLRDIFTITNYETSLLDTKTYAAILGLQHVGLTIGDQIKKDRNPLHYPLEAVKRWFDKEPKLNLYIEDHLHQSLKECAQFCDRCIYRFVDSVDDVIIRHGAEVSDHQLDLHRLSDMVTSIYVYLACMGRASRSYCIGNRDSEHEIRACLAMAYRLYQKMKQINEQIDHSEYANGDLNLKELSTLHFDRKYYYFAHPLQRNY</sequence>
<keyword evidence="2" id="KW-1185">Reference proteome</keyword>
<evidence type="ECO:0000313" key="1">
    <source>
        <dbReference type="EMBL" id="KAJ8675037.1"/>
    </source>
</evidence>
<comment type="caution">
    <text evidence="1">The sequence shown here is derived from an EMBL/GenBank/DDBJ whole genome shotgun (WGS) entry which is preliminary data.</text>
</comment>